<evidence type="ECO:0000256" key="1">
    <source>
        <dbReference type="ARBA" id="ARBA00001954"/>
    </source>
</evidence>
<evidence type="ECO:0000256" key="4">
    <source>
        <dbReference type="ARBA" id="ARBA00023004"/>
    </source>
</evidence>
<keyword evidence="4" id="KW-0408">Iron</keyword>
<protein>
    <recommendedName>
        <fullName evidence="5">JmjC domain-containing protein</fullName>
    </recommendedName>
</protein>
<keyword evidence="2" id="KW-0479">Metal-binding</keyword>
<dbReference type="Proteomes" id="UP001152485">
    <property type="component" value="Unassembled WGS sequence"/>
</dbReference>
<dbReference type="PROSITE" id="PS51184">
    <property type="entry name" value="JMJC"/>
    <property type="match status" value="1"/>
</dbReference>
<comment type="caution">
    <text evidence="7">The sequence shown here is derived from an EMBL/GenBank/DDBJ whole genome shotgun (WGS) entry which is preliminary data.</text>
</comment>
<organism evidence="7 8">
    <name type="scientific">Pseudoalteromonas holothuriae</name>
    <dbReference type="NCBI Taxonomy" id="2963714"/>
    <lineage>
        <taxon>Bacteria</taxon>
        <taxon>Pseudomonadati</taxon>
        <taxon>Pseudomonadota</taxon>
        <taxon>Gammaproteobacteria</taxon>
        <taxon>Alteromonadales</taxon>
        <taxon>Pseudoalteromonadaceae</taxon>
        <taxon>Pseudoalteromonas</taxon>
    </lineage>
</organism>
<proteinExistence type="predicted"/>
<feature type="domain" description="JmjC" evidence="5">
    <location>
        <begin position="117"/>
        <end position="270"/>
    </location>
</feature>
<dbReference type="Pfam" id="PF13621">
    <property type="entry name" value="Cupin_8"/>
    <property type="match status" value="1"/>
</dbReference>
<accession>A0A9W4R062</accession>
<dbReference type="AlphaFoldDB" id="A0A9W4R062"/>
<evidence type="ECO:0000256" key="3">
    <source>
        <dbReference type="ARBA" id="ARBA00023002"/>
    </source>
</evidence>
<dbReference type="Gene3D" id="2.60.120.650">
    <property type="entry name" value="Cupin"/>
    <property type="match status" value="1"/>
</dbReference>
<dbReference type="InterPro" id="IPR041667">
    <property type="entry name" value="Cupin_8"/>
</dbReference>
<gene>
    <name evidence="7" type="ORF">PSECIP111854_02602</name>
    <name evidence="6" type="ORF">PSECIP111951_02242</name>
</gene>
<dbReference type="EMBL" id="CAMAPD010000010">
    <property type="protein sequence ID" value="CAH9060257.1"/>
    <property type="molecule type" value="Genomic_DNA"/>
</dbReference>
<evidence type="ECO:0000256" key="2">
    <source>
        <dbReference type="ARBA" id="ARBA00022723"/>
    </source>
</evidence>
<dbReference type="Proteomes" id="UP001152467">
    <property type="component" value="Unassembled WGS sequence"/>
</dbReference>
<dbReference type="EMBL" id="CAMAPC010000010">
    <property type="protein sequence ID" value="CAH9060430.1"/>
    <property type="molecule type" value="Genomic_DNA"/>
</dbReference>
<dbReference type="SMART" id="SM00558">
    <property type="entry name" value="JmjC"/>
    <property type="match status" value="1"/>
</dbReference>
<dbReference type="SUPFAM" id="SSF51197">
    <property type="entry name" value="Clavaminate synthase-like"/>
    <property type="match status" value="1"/>
</dbReference>
<dbReference type="PANTHER" id="PTHR12461">
    <property type="entry name" value="HYPOXIA-INDUCIBLE FACTOR 1 ALPHA INHIBITOR-RELATED"/>
    <property type="match status" value="1"/>
</dbReference>
<reference evidence="7 9" key="1">
    <citation type="submission" date="2022-07" db="EMBL/GenBank/DDBJ databases">
        <authorList>
            <person name="Criscuolo A."/>
        </authorList>
    </citation>
    <scope>NUCLEOTIDE SEQUENCE</scope>
    <source>
        <strain evidence="9">CIP 111951</strain>
        <strain evidence="7">CIP111854</strain>
        <strain evidence="6">CIP111951</strain>
    </source>
</reference>
<dbReference type="GO" id="GO:0046872">
    <property type="term" value="F:metal ion binding"/>
    <property type="evidence" value="ECO:0007669"/>
    <property type="project" value="UniProtKB-KW"/>
</dbReference>
<sequence length="314" mass="35717">MKKLNCFYDWASPRQALSVVTEMSVDVFEQQGFKPFIFENPTVSKECDNLISILHDGKMGHEKVEVYVSADGTFPGGTMPEGQKNHSWKSMTLKECMQRMKGEFGSYFHSKHEKYYIYQGHEFLLTYLPDAIDITRYIPGGNVSSKNFWLSSPGNITPIHYDMGDNLLLQLMGRKKVLVWSPNNYERLSLNPMGGLYNRQSSIDHSNCRGDAEKMLENLPVYEHYLEAGQALYIPFGWAHAVQTETLSVSVNYWWDADFMSTLMQTMQAPIPAEEKEIQIAGSIGRVRPELLGMLEGMKNDGSIQHIMDELTAG</sequence>
<evidence type="ECO:0000313" key="8">
    <source>
        <dbReference type="Proteomes" id="UP001152467"/>
    </source>
</evidence>
<evidence type="ECO:0000313" key="9">
    <source>
        <dbReference type="Proteomes" id="UP001152485"/>
    </source>
</evidence>
<keyword evidence="8" id="KW-1185">Reference proteome</keyword>
<evidence type="ECO:0000313" key="6">
    <source>
        <dbReference type="EMBL" id="CAH9060257.1"/>
    </source>
</evidence>
<keyword evidence="3" id="KW-0560">Oxidoreductase</keyword>
<dbReference type="InterPro" id="IPR003347">
    <property type="entry name" value="JmjC_dom"/>
</dbReference>
<evidence type="ECO:0000259" key="5">
    <source>
        <dbReference type="PROSITE" id="PS51184"/>
    </source>
</evidence>
<comment type="cofactor">
    <cofactor evidence="1">
        <name>Fe(2+)</name>
        <dbReference type="ChEBI" id="CHEBI:29033"/>
    </cofactor>
</comment>
<dbReference type="PANTHER" id="PTHR12461:SF106">
    <property type="entry name" value="BIFUNCTIONAL PEPTIDASE AND ARGINYL-HYDROXYLASE JMJD5"/>
    <property type="match status" value="1"/>
</dbReference>
<evidence type="ECO:0000313" key="7">
    <source>
        <dbReference type="EMBL" id="CAH9060430.1"/>
    </source>
</evidence>
<name>A0A9W4R062_9GAMM</name>
<dbReference type="GO" id="GO:0016491">
    <property type="term" value="F:oxidoreductase activity"/>
    <property type="evidence" value="ECO:0007669"/>
    <property type="project" value="UniProtKB-KW"/>
</dbReference>